<dbReference type="Proteomes" id="UP000215509">
    <property type="component" value="Unassembled WGS sequence"/>
</dbReference>
<evidence type="ECO:0000313" key="3">
    <source>
        <dbReference type="Proteomes" id="UP000215509"/>
    </source>
</evidence>
<dbReference type="RefSeq" id="WP_094013615.1">
    <property type="nucleotide sequence ID" value="NZ_NMQW01000004.1"/>
</dbReference>
<name>A0A229UW76_9BACL</name>
<accession>A0A229UW76</accession>
<dbReference type="AlphaFoldDB" id="A0A229UW76"/>
<sequence length="179" mass="18658">MSYHQRPTIGNQGAHTRSYQQAPPPYSMGGGGDLFGNPYAAQQQFPGGLGLSSVTPEASSLPVPVSTSASGGKGGGLASLFSGGGSGSGTGGSSFNMAQVKQMIDRLGGIEGIMDTMGKVQKMVQSVQQMAPLVKLLMGSFAKGKKGGDIDELPSDRKKRRKRKPTATGKRRTKRRTGR</sequence>
<dbReference type="OrthoDB" id="2680668at2"/>
<feature type="region of interest" description="Disordered" evidence="1">
    <location>
        <begin position="143"/>
        <end position="179"/>
    </location>
</feature>
<gene>
    <name evidence="2" type="ORF">CF651_04225</name>
</gene>
<reference evidence="2 3" key="1">
    <citation type="submission" date="2017-07" db="EMBL/GenBank/DDBJ databases">
        <title>Genome sequencing and assembly of Paenibacillus rigui.</title>
        <authorList>
            <person name="Mayilraj S."/>
        </authorList>
    </citation>
    <scope>NUCLEOTIDE SEQUENCE [LARGE SCALE GENOMIC DNA]</scope>
    <source>
        <strain evidence="2 3">JCM 16352</strain>
    </source>
</reference>
<keyword evidence="3" id="KW-1185">Reference proteome</keyword>
<evidence type="ECO:0008006" key="4">
    <source>
        <dbReference type="Google" id="ProtNLM"/>
    </source>
</evidence>
<evidence type="ECO:0000256" key="1">
    <source>
        <dbReference type="SAM" id="MobiDB-lite"/>
    </source>
</evidence>
<protein>
    <recommendedName>
        <fullName evidence="4">Tyrosine protein kinase</fullName>
    </recommendedName>
</protein>
<proteinExistence type="predicted"/>
<feature type="compositionally biased region" description="Polar residues" evidence="1">
    <location>
        <begin position="8"/>
        <end position="21"/>
    </location>
</feature>
<feature type="region of interest" description="Disordered" evidence="1">
    <location>
        <begin position="1"/>
        <end position="73"/>
    </location>
</feature>
<evidence type="ECO:0000313" key="2">
    <source>
        <dbReference type="EMBL" id="OXM87541.1"/>
    </source>
</evidence>
<organism evidence="2 3">
    <name type="scientific">Paenibacillus rigui</name>
    <dbReference type="NCBI Taxonomy" id="554312"/>
    <lineage>
        <taxon>Bacteria</taxon>
        <taxon>Bacillati</taxon>
        <taxon>Bacillota</taxon>
        <taxon>Bacilli</taxon>
        <taxon>Bacillales</taxon>
        <taxon>Paenibacillaceae</taxon>
        <taxon>Paenibacillus</taxon>
    </lineage>
</organism>
<comment type="caution">
    <text evidence="2">The sequence shown here is derived from an EMBL/GenBank/DDBJ whole genome shotgun (WGS) entry which is preliminary data.</text>
</comment>
<dbReference type="EMBL" id="NMQW01000004">
    <property type="protein sequence ID" value="OXM87541.1"/>
    <property type="molecule type" value="Genomic_DNA"/>
</dbReference>
<feature type="compositionally biased region" description="Basic residues" evidence="1">
    <location>
        <begin position="157"/>
        <end position="179"/>
    </location>
</feature>